<organism evidence="1">
    <name type="scientific">Anoxybacillus flavithermus</name>
    <dbReference type="NCBI Taxonomy" id="33934"/>
    <lineage>
        <taxon>Bacteria</taxon>
        <taxon>Bacillati</taxon>
        <taxon>Bacillota</taxon>
        <taxon>Bacilli</taxon>
        <taxon>Bacillales</taxon>
        <taxon>Anoxybacillaceae</taxon>
        <taxon>Anoxybacillus</taxon>
    </lineage>
</organism>
<name>A0A094JIF7_9BACL</name>
<reference evidence="1" key="1">
    <citation type="submission" date="2014-08" db="EMBL/GenBank/DDBJ databases">
        <title>Fullgenome sequencing of Anoxybacillus sp.25 isolate from Garga hot-spring Russia.</title>
        <authorList>
            <person name="Rozanov A.S."/>
            <person name="Kotenko A.V."/>
            <person name="Malup T.K."/>
            <person name="Peltek S.E."/>
        </authorList>
    </citation>
    <scope>NUCLEOTIDE SEQUENCE [LARGE SCALE GENOMIC DNA]</scope>
    <source>
        <strain evidence="1">25</strain>
    </source>
</reference>
<sequence length="97" mass="10765">MKSPKSKWYHKAGAAASIASNFIPGAGAVKWGIKAVKYGKKMKKAKNSLQYPLRKRGKANYNPSDTHKHGVISRLVIENQHLGRGLLDLLNQLQEII</sequence>
<accession>A0A094JIF7</accession>
<evidence type="ECO:0000313" key="1">
    <source>
        <dbReference type="EMBL" id="KFZ32321.1"/>
    </source>
</evidence>
<proteinExistence type="predicted"/>
<dbReference type="EMBL" id="JPZO01000078">
    <property type="protein sequence ID" value="KFZ32321.1"/>
    <property type="molecule type" value="Genomic_DNA"/>
</dbReference>
<gene>
    <name evidence="1" type="ORF">JS44_11585</name>
</gene>
<dbReference type="AlphaFoldDB" id="A0A094JIF7"/>
<comment type="caution">
    <text evidence="1">The sequence shown here is derived from an EMBL/GenBank/DDBJ whole genome shotgun (WGS) entry which is preliminary data.</text>
</comment>
<protein>
    <submittedName>
        <fullName evidence="1">Uncharacterized protein</fullName>
    </submittedName>
</protein>